<accession>A0ABZ0TWH7</accession>
<gene>
    <name evidence="1" type="ORF">SNE25_13345</name>
</gene>
<dbReference type="EMBL" id="CP139558">
    <property type="protein sequence ID" value="WPU96503.1"/>
    <property type="molecule type" value="Genomic_DNA"/>
</dbReference>
<reference evidence="1 2" key="1">
    <citation type="submission" date="2023-11" db="EMBL/GenBank/DDBJ databases">
        <title>Analysis of the Genomes of Mucilaginibacter gossypii cycad 4 and M. sabulilitoris SNA2: microbes with the potential for plant growth promotion.</title>
        <authorList>
            <person name="Hirsch A.M."/>
            <person name="Humm E."/>
            <person name="Rubbi M."/>
            <person name="Del Vecchio G."/>
            <person name="Ha S.M."/>
            <person name="Pellegrini M."/>
            <person name="Gunsalus R.P."/>
        </authorList>
    </citation>
    <scope>NUCLEOTIDE SEQUENCE [LARGE SCALE GENOMIC DNA]</scope>
    <source>
        <strain evidence="1 2">SNA2</strain>
    </source>
</reference>
<evidence type="ECO:0000313" key="1">
    <source>
        <dbReference type="EMBL" id="WPU96503.1"/>
    </source>
</evidence>
<evidence type="ECO:0000313" key="2">
    <source>
        <dbReference type="Proteomes" id="UP001324380"/>
    </source>
</evidence>
<keyword evidence="2" id="KW-1185">Reference proteome</keyword>
<dbReference type="RefSeq" id="WP_321565597.1">
    <property type="nucleotide sequence ID" value="NZ_CP139558.1"/>
</dbReference>
<proteinExistence type="predicted"/>
<protein>
    <submittedName>
        <fullName evidence="1">Uncharacterized protein</fullName>
    </submittedName>
</protein>
<name>A0ABZ0TWH7_9SPHI</name>
<dbReference type="Proteomes" id="UP001324380">
    <property type="component" value="Chromosome"/>
</dbReference>
<sequence length="47" mass="5388">MDENIKGGILHQLSILIAQLAADGKLSWSDGVYLSQWYYEQKFKTNN</sequence>
<organism evidence="1 2">
    <name type="scientific">Mucilaginibacter sabulilitoris</name>
    <dbReference type="NCBI Taxonomy" id="1173583"/>
    <lineage>
        <taxon>Bacteria</taxon>
        <taxon>Pseudomonadati</taxon>
        <taxon>Bacteroidota</taxon>
        <taxon>Sphingobacteriia</taxon>
        <taxon>Sphingobacteriales</taxon>
        <taxon>Sphingobacteriaceae</taxon>
        <taxon>Mucilaginibacter</taxon>
    </lineage>
</organism>